<protein>
    <submittedName>
        <fullName evidence="1">Uncharacterized protein</fullName>
    </submittedName>
</protein>
<accession>W4RZ24</accession>
<gene>
    <name evidence="1" type="ORF">XPU_0675</name>
</gene>
<reference evidence="1 2" key="1">
    <citation type="submission" date="2014-01" db="EMBL/GenBank/DDBJ databases">
        <title>Genome sequence and analysis of Xanthomonas arboricola pv. pruni.</title>
        <authorList>
            <person name="Fujikawa T."/>
            <person name="Nakazono-Nagaoka E."/>
        </authorList>
    </citation>
    <scope>NUCLEOTIDE SEQUENCE [LARGE SCALE GENOMIC DNA]</scope>
    <source>
        <strain evidence="2">MAFF 311562</strain>
    </source>
</reference>
<dbReference type="AlphaFoldDB" id="W4RZ24"/>
<comment type="caution">
    <text evidence="1">The sequence shown here is derived from an EMBL/GenBank/DDBJ whole genome shotgun (WGS) entry which is preliminary data.</text>
</comment>
<dbReference type="Proteomes" id="UP000019143">
    <property type="component" value="Unassembled WGS sequence"/>
</dbReference>
<feature type="non-terminal residue" evidence="1">
    <location>
        <position position="29"/>
    </location>
</feature>
<dbReference type="EMBL" id="BAVB01000109">
    <property type="protein sequence ID" value="GAE49143.1"/>
    <property type="molecule type" value="Genomic_DNA"/>
</dbReference>
<evidence type="ECO:0000313" key="1">
    <source>
        <dbReference type="EMBL" id="GAE49143.1"/>
    </source>
</evidence>
<organism evidence="1 2">
    <name type="scientific">Xanthomonas arboricola pv. pruni str. MAFF 311562</name>
    <dbReference type="NCBI Taxonomy" id="1414836"/>
    <lineage>
        <taxon>Bacteria</taxon>
        <taxon>Pseudomonadati</taxon>
        <taxon>Pseudomonadota</taxon>
        <taxon>Gammaproteobacteria</taxon>
        <taxon>Lysobacterales</taxon>
        <taxon>Lysobacteraceae</taxon>
        <taxon>Xanthomonas</taxon>
    </lineage>
</organism>
<name>W4RZ24_9XANT</name>
<proteinExistence type="predicted"/>
<evidence type="ECO:0000313" key="2">
    <source>
        <dbReference type="Proteomes" id="UP000019143"/>
    </source>
</evidence>
<dbReference type="PROSITE" id="PS51257">
    <property type="entry name" value="PROKAR_LIPOPROTEIN"/>
    <property type="match status" value="1"/>
</dbReference>
<sequence>MIAAMERLRPFRRLVLATLLVAWLAACAA</sequence>